<dbReference type="OrthoDB" id="8479154at2"/>
<evidence type="ECO:0000313" key="5">
    <source>
        <dbReference type="Proteomes" id="UP000239480"/>
    </source>
</evidence>
<dbReference type="InterPro" id="IPR001343">
    <property type="entry name" value="Hemolysn_Ca-bd"/>
</dbReference>
<comment type="caution">
    <text evidence="4">The sequence shown here is derived from an EMBL/GenBank/DDBJ whole genome shotgun (WGS) entry which is preliminary data.</text>
</comment>
<keyword evidence="5" id="KW-1185">Reference proteome</keyword>
<dbReference type="PANTHER" id="PTHR38340">
    <property type="entry name" value="S-LAYER PROTEIN"/>
    <property type="match status" value="1"/>
</dbReference>
<gene>
    <name evidence="4" type="ORF">CLV78_11424</name>
</gene>
<feature type="compositionally biased region" description="Basic and acidic residues" evidence="3">
    <location>
        <begin position="296"/>
        <end position="306"/>
    </location>
</feature>
<comment type="subcellular location">
    <subcellularLocation>
        <location evidence="1">Secreted</location>
    </subcellularLocation>
</comment>
<evidence type="ECO:0000256" key="2">
    <source>
        <dbReference type="ARBA" id="ARBA00022525"/>
    </source>
</evidence>
<sequence>MTYHCTPRLRICDFDEVEWIQPDLKADVLEDYSKPLPPFREGPLTHARVAENTDLTAWRMGLDDRRANTADERNLVKVEAVDGTQSVLFNFPAWLIRYGDISDRDIPYSVIDGYPAHLCFFGGEGRDRAIGGTYEDELWGYGGSDFLFGGGGNDLINGGADGDVLRGQDGDDVILGEGGVDVIIGGAGDDQINGGDDNDRIFGDEAGAAPGVGDGDDCIEGGNGNDVINAGDGDNLIFGNNAGNTDRRGPDRDTINSGDGDDTIFGQDARDTIDAGDGDNQVDGGDGNDRITTGEGDDKVVGGEGNDRIWTNGGDDEICADEGNDRVWAGDGDDKVKAGDGDDRVWAGDGDDVVLGGDDDDILRGEDGDDVLAGQDGDDIVMGGDGNDTLFYGAGTDIGVGGSGDDTFKFDDERGRVEDLGRNLIQDFTQDFFDLDTIDFKCVSELTHMSVIALSDDRVRMIGYSDQSYREGGAWQDDKSHWYFGDDKQIFDVFVYGENVGTINSAAGSLMQDTAYSDASGPVCLNDVFVDIGNTGDWDKSWYVGGGEDYIG</sequence>
<dbReference type="InterPro" id="IPR011049">
    <property type="entry name" value="Serralysin-like_metalloprot_C"/>
</dbReference>
<dbReference type="PANTHER" id="PTHR38340:SF1">
    <property type="entry name" value="S-LAYER PROTEIN"/>
    <property type="match status" value="1"/>
</dbReference>
<dbReference type="EMBL" id="PVTD01000014">
    <property type="protein sequence ID" value="PRY20239.1"/>
    <property type="molecule type" value="Genomic_DNA"/>
</dbReference>
<dbReference type="Gene3D" id="2.150.10.10">
    <property type="entry name" value="Serralysin-like metalloprotease, C-terminal"/>
    <property type="match status" value="3"/>
</dbReference>
<organism evidence="4 5">
    <name type="scientific">Aliiruegeria haliotis</name>
    <dbReference type="NCBI Taxonomy" id="1280846"/>
    <lineage>
        <taxon>Bacteria</taxon>
        <taxon>Pseudomonadati</taxon>
        <taxon>Pseudomonadota</taxon>
        <taxon>Alphaproteobacteria</taxon>
        <taxon>Rhodobacterales</taxon>
        <taxon>Roseobacteraceae</taxon>
        <taxon>Aliiruegeria</taxon>
    </lineage>
</organism>
<dbReference type="InterPro" id="IPR018511">
    <property type="entry name" value="Hemolysin-typ_Ca-bd_CS"/>
</dbReference>
<name>A0A2T0RGG7_9RHOB</name>
<dbReference type="GO" id="GO:0005509">
    <property type="term" value="F:calcium ion binding"/>
    <property type="evidence" value="ECO:0007669"/>
    <property type="project" value="InterPro"/>
</dbReference>
<dbReference type="Proteomes" id="UP000239480">
    <property type="component" value="Unassembled WGS sequence"/>
</dbReference>
<evidence type="ECO:0000313" key="4">
    <source>
        <dbReference type="EMBL" id="PRY20239.1"/>
    </source>
</evidence>
<reference evidence="4 5" key="1">
    <citation type="submission" date="2018-03" db="EMBL/GenBank/DDBJ databases">
        <title>Genomic Encyclopedia of Archaeal and Bacterial Type Strains, Phase II (KMG-II): from individual species to whole genera.</title>
        <authorList>
            <person name="Goeker M."/>
        </authorList>
    </citation>
    <scope>NUCLEOTIDE SEQUENCE [LARGE SCALE GENOMIC DNA]</scope>
    <source>
        <strain evidence="4 5">DSM 29328</strain>
    </source>
</reference>
<dbReference type="Pfam" id="PF00353">
    <property type="entry name" value="HemolysinCabind"/>
    <property type="match status" value="6"/>
</dbReference>
<feature type="region of interest" description="Disordered" evidence="3">
    <location>
        <begin position="239"/>
        <end position="306"/>
    </location>
</feature>
<evidence type="ECO:0000256" key="3">
    <source>
        <dbReference type="SAM" id="MobiDB-lite"/>
    </source>
</evidence>
<dbReference type="SUPFAM" id="SSF51120">
    <property type="entry name" value="beta-Roll"/>
    <property type="match status" value="2"/>
</dbReference>
<dbReference type="GO" id="GO:0005576">
    <property type="term" value="C:extracellular region"/>
    <property type="evidence" value="ECO:0007669"/>
    <property type="project" value="UniProtKB-SubCell"/>
</dbReference>
<proteinExistence type="predicted"/>
<keyword evidence="2" id="KW-0964">Secreted</keyword>
<dbReference type="InterPro" id="IPR050557">
    <property type="entry name" value="RTX_toxin/Mannuronan_C5-epim"/>
</dbReference>
<dbReference type="PRINTS" id="PR00313">
    <property type="entry name" value="CABNDNGRPT"/>
</dbReference>
<feature type="compositionally biased region" description="Basic and acidic residues" evidence="3">
    <location>
        <begin position="245"/>
        <end position="254"/>
    </location>
</feature>
<accession>A0A2T0RGG7</accession>
<dbReference type="PROSITE" id="PS00330">
    <property type="entry name" value="HEMOLYSIN_CALCIUM"/>
    <property type="match status" value="2"/>
</dbReference>
<dbReference type="AlphaFoldDB" id="A0A2T0RGG7"/>
<evidence type="ECO:0000256" key="1">
    <source>
        <dbReference type="ARBA" id="ARBA00004613"/>
    </source>
</evidence>
<protein>
    <submittedName>
        <fullName evidence="4">Ca2+-binding RTX toxin-like protein</fullName>
    </submittedName>
</protein>